<dbReference type="PANTHER" id="PTHR42973:SF22">
    <property type="entry name" value="FAD-BINDING PCMH-TYPE DOMAIN-CONTAINING PROTEIN-RELATED"/>
    <property type="match status" value="1"/>
</dbReference>
<dbReference type="Pfam" id="PF01565">
    <property type="entry name" value="FAD_binding_4"/>
    <property type="match status" value="1"/>
</dbReference>
<dbReference type="Proteomes" id="UP000293360">
    <property type="component" value="Unassembled WGS sequence"/>
</dbReference>
<dbReference type="InterPro" id="IPR016169">
    <property type="entry name" value="FAD-bd_PCMH_sub2"/>
</dbReference>
<dbReference type="SUPFAM" id="SSF56176">
    <property type="entry name" value="FAD-binding/transporter-associated domain-like"/>
    <property type="match status" value="1"/>
</dbReference>
<evidence type="ECO:0000256" key="3">
    <source>
        <dbReference type="ARBA" id="ARBA00022827"/>
    </source>
</evidence>
<evidence type="ECO:0000313" key="6">
    <source>
        <dbReference type="EMBL" id="RYO85530.1"/>
    </source>
</evidence>
<dbReference type="Gene3D" id="3.30.465.10">
    <property type="match status" value="2"/>
</dbReference>
<protein>
    <recommendedName>
        <fullName evidence="5">FAD-binding PCMH-type domain-containing protein</fullName>
    </recommendedName>
</protein>
<dbReference type="InterPro" id="IPR036318">
    <property type="entry name" value="FAD-bd_PCMH-like_sf"/>
</dbReference>
<proteinExistence type="inferred from homology"/>
<name>A0A4Q4SXW0_9PEZI</name>
<dbReference type="InterPro" id="IPR050416">
    <property type="entry name" value="FAD-linked_Oxidoreductase"/>
</dbReference>
<keyword evidence="3" id="KW-0274">FAD</keyword>
<accession>A0A4Q4SXW0</accession>
<feature type="domain" description="FAD-binding PCMH-type" evidence="5">
    <location>
        <begin position="41"/>
        <end position="202"/>
    </location>
</feature>
<evidence type="ECO:0000256" key="4">
    <source>
        <dbReference type="ARBA" id="ARBA00023002"/>
    </source>
</evidence>
<dbReference type="STRING" id="155417.A0A4Q4SXW0"/>
<keyword evidence="4" id="KW-0560">Oxidoreductase</keyword>
<dbReference type="InterPro" id="IPR006094">
    <property type="entry name" value="Oxid_FAD_bind_N"/>
</dbReference>
<evidence type="ECO:0000256" key="1">
    <source>
        <dbReference type="ARBA" id="ARBA00005466"/>
    </source>
</evidence>
<evidence type="ECO:0000259" key="5">
    <source>
        <dbReference type="PROSITE" id="PS51387"/>
    </source>
</evidence>
<comment type="similarity">
    <text evidence="1">Belongs to the oxygen-dependent FAD-linked oxidoreductase family.</text>
</comment>
<dbReference type="EMBL" id="QJNU01000811">
    <property type="protein sequence ID" value="RYO85530.1"/>
    <property type="molecule type" value="Genomic_DNA"/>
</dbReference>
<dbReference type="PANTHER" id="PTHR42973">
    <property type="entry name" value="BINDING OXIDOREDUCTASE, PUTATIVE (AFU_ORTHOLOGUE AFUA_1G17690)-RELATED"/>
    <property type="match status" value="1"/>
</dbReference>
<keyword evidence="7" id="KW-1185">Reference proteome</keyword>
<comment type="caution">
    <text evidence="6">The sequence shown here is derived from an EMBL/GenBank/DDBJ whole genome shotgun (WGS) entry which is preliminary data.</text>
</comment>
<dbReference type="PROSITE" id="PS51387">
    <property type="entry name" value="FAD_PCMH"/>
    <property type="match status" value="1"/>
</dbReference>
<dbReference type="GO" id="GO:0016491">
    <property type="term" value="F:oxidoreductase activity"/>
    <property type="evidence" value="ECO:0007669"/>
    <property type="project" value="UniProtKB-KW"/>
</dbReference>
<dbReference type="Gene3D" id="3.40.462.20">
    <property type="match status" value="1"/>
</dbReference>
<dbReference type="InterPro" id="IPR016166">
    <property type="entry name" value="FAD-bd_PCMH"/>
</dbReference>
<dbReference type="AlphaFoldDB" id="A0A4Q4SXW0"/>
<gene>
    <name evidence="6" type="ORF">DL764_009155</name>
</gene>
<evidence type="ECO:0000256" key="2">
    <source>
        <dbReference type="ARBA" id="ARBA00022630"/>
    </source>
</evidence>
<keyword evidence="2" id="KW-0285">Flavoprotein</keyword>
<reference evidence="6 7" key="1">
    <citation type="submission" date="2018-06" db="EMBL/GenBank/DDBJ databases">
        <title>Complete Genomes of Monosporascus.</title>
        <authorList>
            <person name="Robinson A.J."/>
            <person name="Natvig D.O."/>
        </authorList>
    </citation>
    <scope>NUCLEOTIDE SEQUENCE [LARGE SCALE GENOMIC DNA]</scope>
    <source>
        <strain evidence="6 7">CBS 110550</strain>
    </source>
</reference>
<evidence type="ECO:0000313" key="7">
    <source>
        <dbReference type="Proteomes" id="UP000293360"/>
    </source>
</evidence>
<dbReference type="OrthoDB" id="2151789at2759"/>
<sequence length="468" mass="50387">MNSQKAIDALQRVLPPSQFALKGTEEYKTLNTGTYQSGLNIDLLPACIFQPRSAKDVSIFVQTIKPFVLGGDTAFAVVGGGRQPAPGCSNIQDGITLNLGLLTGIVVKDGSVSVGAGERWGRVYDKLGQLGLACSGSRSSKGGIGSIPLIITFQVLDYEVVLASGDIVNANETSNADLWRALRGGGNNFGIVTRYEIRTFEQAPLYGGSIYYQAAEFPNQIEALVSELQKPDASYDTHLMMSLGYAAAFGPAPVGMNQMYYTRAVEKPPVLGPFTSLKTQIGDLNTMRMLSLSEAAGEQHGDVPALQRSAYMNVTVKAHVDTLLSGAEIWRAALDPVKNCEGLICSYTLQPYPKSLLEVSMTKGGNSLGLDPSLGPVVTIALLMYWTSKSDDEVILGAFRTATEKIKQDSMAKGQAVDHIYMNYSFTFQDPIGSYGAENTDKMRRVSKRVDPDGVFQKGVPGGWKLFA</sequence>
<organism evidence="6 7">
    <name type="scientific">Monosporascus ibericus</name>
    <dbReference type="NCBI Taxonomy" id="155417"/>
    <lineage>
        <taxon>Eukaryota</taxon>
        <taxon>Fungi</taxon>
        <taxon>Dikarya</taxon>
        <taxon>Ascomycota</taxon>
        <taxon>Pezizomycotina</taxon>
        <taxon>Sordariomycetes</taxon>
        <taxon>Xylariomycetidae</taxon>
        <taxon>Xylariales</taxon>
        <taxon>Xylariales incertae sedis</taxon>
        <taxon>Monosporascus</taxon>
    </lineage>
</organism>
<dbReference type="GO" id="GO:0071949">
    <property type="term" value="F:FAD binding"/>
    <property type="evidence" value="ECO:0007669"/>
    <property type="project" value="InterPro"/>
</dbReference>